<dbReference type="EMBL" id="JARKIB010000253">
    <property type="protein sequence ID" value="KAJ7719382.1"/>
    <property type="molecule type" value="Genomic_DNA"/>
</dbReference>
<proteinExistence type="predicted"/>
<accession>A0AAD7HF59</accession>
<comment type="caution">
    <text evidence="2">The sequence shown here is derived from an EMBL/GenBank/DDBJ whole genome shotgun (WGS) entry which is preliminary data.</text>
</comment>
<keyword evidence="3" id="KW-1185">Reference proteome</keyword>
<name>A0AAD7HF59_9AGAR</name>
<feature type="region of interest" description="Disordered" evidence="1">
    <location>
        <begin position="211"/>
        <end position="232"/>
    </location>
</feature>
<protein>
    <submittedName>
        <fullName evidence="2">Uncharacterized protein</fullName>
    </submittedName>
</protein>
<sequence length="404" mass="43885">MYLSLLINIASPPKQYTLTLRLGGVVSSLAVGPILPDVSRGSRRVLRFPMCPAGPDPTLASLGPVAWAPSSSPGPDHNSINKLTCLGPVSILPLMTSWPTFDSPRLWSRSVPSGYGSVASYVQYLNDESEPSSPVPSEKKLSPDVIPMTVAIPVYLLDGEHHSSDSDSLYADAPECTVSYYPQLADDATLNYSLEYLPEEPARANPIAMESEPALPSGRVERDTEEAEPESVHLSKPIVALEGGDPLSRNSFPHCSPTPPILMFKPLAPFFAAHPVDTVLPEFFDGNNPVAIKPFLARCFTIFASCPFELRTDDDKITFILSHMTGKAAELFNTERLPDLLWHGDLTVFINKFLEIFGMHDEVTDVKDHLSAVEVRFSLNGVAVAIALVVFLHGPSQGGGYSQE</sequence>
<organism evidence="2 3">
    <name type="scientific">Mycena metata</name>
    <dbReference type="NCBI Taxonomy" id="1033252"/>
    <lineage>
        <taxon>Eukaryota</taxon>
        <taxon>Fungi</taxon>
        <taxon>Dikarya</taxon>
        <taxon>Basidiomycota</taxon>
        <taxon>Agaricomycotina</taxon>
        <taxon>Agaricomycetes</taxon>
        <taxon>Agaricomycetidae</taxon>
        <taxon>Agaricales</taxon>
        <taxon>Marasmiineae</taxon>
        <taxon>Mycenaceae</taxon>
        <taxon>Mycena</taxon>
    </lineage>
</organism>
<gene>
    <name evidence="2" type="ORF">B0H16DRAFT_1739412</name>
</gene>
<dbReference type="AlphaFoldDB" id="A0AAD7HF59"/>
<evidence type="ECO:0000313" key="3">
    <source>
        <dbReference type="Proteomes" id="UP001215598"/>
    </source>
</evidence>
<dbReference type="Proteomes" id="UP001215598">
    <property type="component" value="Unassembled WGS sequence"/>
</dbReference>
<reference evidence="2" key="1">
    <citation type="submission" date="2023-03" db="EMBL/GenBank/DDBJ databases">
        <title>Massive genome expansion in bonnet fungi (Mycena s.s.) driven by repeated elements and novel gene families across ecological guilds.</title>
        <authorList>
            <consortium name="Lawrence Berkeley National Laboratory"/>
            <person name="Harder C.B."/>
            <person name="Miyauchi S."/>
            <person name="Viragh M."/>
            <person name="Kuo A."/>
            <person name="Thoen E."/>
            <person name="Andreopoulos B."/>
            <person name="Lu D."/>
            <person name="Skrede I."/>
            <person name="Drula E."/>
            <person name="Henrissat B."/>
            <person name="Morin E."/>
            <person name="Kohler A."/>
            <person name="Barry K."/>
            <person name="LaButti K."/>
            <person name="Morin E."/>
            <person name="Salamov A."/>
            <person name="Lipzen A."/>
            <person name="Mereny Z."/>
            <person name="Hegedus B."/>
            <person name="Baldrian P."/>
            <person name="Stursova M."/>
            <person name="Weitz H."/>
            <person name="Taylor A."/>
            <person name="Grigoriev I.V."/>
            <person name="Nagy L.G."/>
            <person name="Martin F."/>
            <person name="Kauserud H."/>
        </authorList>
    </citation>
    <scope>NUCLEOTIDE SEQUENCE</scope>
    <source>
        <strain evidence="2">CBHHK182m</strain>
    </source>
</reference>
<evidence type="ECO:0000256" key="1">
    <source>
        <dbReference type="SAM" id="MobiDB-lite"/>
    </source>
</evidence>
<evidence type="ECO:0000313" key="2">
    <source>
        <dbReference type="EMBL" id="KAJ7719382.1"/>
    </source>
</evidence>